<evidence type="ECO:0000313" key="2">
    <source>
        <dbReference type="Proteomes" id="UP000673691"/>
    </source>
</evidence>
<dbReference type="AlphaFoldDB" id="A0A8H8A1X0"/>
<dbReference type="EMBL" id="JAEFCI010000468">
    <property type="protein sequence ID" value="KAG5463527.1"/>
    <property type="molecule type" value="Genomic_DNA"/>
</dbReference>
<name>A0A8H8A1X0_9FUNG</name>
<sequence>MTRAVRQAGVNSIQRSFEGAKASSPDKFIGGEDACVSAVYVGNFGLPVDYNGDVKRHIVA</sequence>
<accession>A0A8H8A1X0</accession>
<evidence type="ECO:0000313" key="1">
    <source>
        <dbReference type="EMBL" id="KAG5463527.1"/>
    </source>
</evidence>
<protein>
    <submittedName>
        <fullName evidence="1">Uncharacterized protein</fullName>
    </submittedName>
</protein>
<proteinExistence type="predicted"/>
<gene>
    <name evidence="1" type="ORF">BJ554DRAFT_6740</name>
</gene>
<dbReference type="Proteomes" id="UP000673691">
    <property type="component" value="Unassembled WGS sequence"/>
</dbReference>
<comment type="caution">
    <text evidence="1">The sequence shown here is derived from an EMBL/GenBank/DDBJ whole genome shotgun (WGS) entry which is preliminary data.</text>
</comment>
<reference evidence="1 2" key="1">
    <citation type="journal article" name="Sci. Rep.">
        <title>Genome-scale phylogenetic analyses confirm Olpidium as the closest living zoosporic fungus to the non-flagellated, terrestrial fungi.</title>
        <authorList>
            <person name="Chang Y."/>
            <person name="Rochon D."/>
            <person name="Sekimoto S."/>
            <person name="Wang Y."/>
            <person name="Chovatia M."/>
            <person name="Sandor L."/>
            <person name="Salamov A."/>
            <person name="Grigoriev I.V."/>
            <person name="Stajich J.E."/>
            <person name="Spatafora J.W."/>
        </authorList>
    </citation>
    <scope>NUCLEOTIDE SEQUENCE [LARGE SCALE GENOMIC DNA]</scope>
    <source>
        <strain evidence="1">S191</strain>
    </source>
</reference>
<organism evidence="1 2">
    <name type="scientific">Olpidium bornovanus</name>
    <dbReference type="NCBI Taxonomy" id="278681"/>
    <lineage>
        <taxon>Eukaryota</taxon>
        <taxon>Fungi</taxon>
        <taxon>Fungi incertae sedis</taxon>
        <taxon>Olpidiomycota</taxon>
        <taxon>Olpidiomycotina</taxon>
        <taxon>Olpidiomycetes</taxon>
        <taxon>Olpidiales</taxon>
        <taxon>Olpidiaceae</taxon>
        <taxon>Olpidium</taxon>
    </lineage>
</organism>
<keyword evidence="2" id="KW-1185">Reference proteome</keyword>